<keyword evidence="9" id="KW-0614">Plasmid</keyword>
<keyword evidence="4" id="KW-0804">Transcription</keyword>
<dbReference type="InterPro" id="IPR000847">
    <property type="entry name" value="LysR_HTH_N"/>
</dbReference>
<dbReference type="EMBL" id="CP032695">
    <property type="protein sequence ID" value="AYG62345.1"/>
    <property type="molecule type" value="Genomic_DNA"/>
</dbReference>
<proteinExistence type="inferred from homology"/>
<evidence type="ECO:0000256" key="6">
    <source>
        <dbReference type="ARBA" id="ARBA00067332"/>
    </source>
</evidence>
<evidence type="ECO:0000256" key="5">
    <source>
        <dbReference type="ARBA" id="ARBA00054626"/>
    </source>
</evidence>
<evidence type="ECO:0000256" key="2">
    <source>
        <dbReference type="ARBA" id="ARBA00023015"/>
    </source>
</evidence>
<evidence type="ECO:0000259" key="8">
    <source>
        <dbReference type="PROSITE" id="PS50931"/>
    </source>
</evidence>
<gene>
    <name evidence="9" type="ORF">CCGE525_26490</name>
</gene>
<dbReference type="RefSeq" id="WP_120707274.1">
    <property type="nucleotide sequence ID" value="NZ_CP032695.1"/>
</dbReference>
<dbReference type="SUPFAM" id="SSF53850">
    <property type="entry name" value="Periplasmic binding protein-like II"/>
    <property type="match status" value="1"/>
</dbReference>
<evidence type="ECO:0000256" key="1">
    <source>
        <dbReference type="ARBA" id="ARBA00009437"/>
    </source>
</evidence>
<dbReference type="PANTHER" id="PTHR30537:SF5">
    <property type="entry name" value="HTH-TYPE TRANSCRIPTIONAL ACTIVATOR TTDR-RELATED"/>
    <property type="match status" value="1"/>
</dbReference>
<keyword evidence="2" id="KW-0805">Transcription regulation</keyword>
<dbReference type="InterPro" id="IPR005119">
    <property type="entry name" value="LysR_subst-bd"/>
</dbReference>
<evidence type="ECO:0000256" key="3">
    <source>
        <dbReference type="ARBA" id="ARBA00023125"/>
    </source>
</evidence>
<organism evidence="9 10">
    <name type="scientific">Rhizobium jaguaris</name>
    <dbReference type="NCBI Taxonomy" id="1312183"/>
    <lineage>
        <taxon>Bacteria</taxon>
        <taxon>Pseudomonadati</taxon>
        <taxon>Pseudomonadota</taxon>
        <taxon>Alphaproteobacteria</taxon>
        <taxon>Hyphomicrobiales</taxon>
        <taxon>Rhizobiaceae</taxon>
        <taxon>Rhizobium/Agrobacterium group</taxon>
        <taxon>Rhizobium</taxon>
    </lineage>
</organism>
<reference evidence="9 10" key="1">
    <citation type="submission" date="2018-10" db="EMBL/GenBank/DDBJ databases">
        <title>Rhizobium etli, R. leguminosarum and a new Rhizobium genospecies from Phaseolus dumosus.</title>
        <authorList>
            <person name="Ramirez-Puebla S.T."/>
            <person name="Rogel-Hernandez M.A."/>
            <person name="Guerrero G."/>
            <person name="Ormeno-Orrillo E."/>
            <person name="Martinez-Romero J.C."/>
            <person name="Negrete-Yankelevich S."/>
            <person name="Martinez-Romero E."/>
        </authorList>
    </citation>
    <scope>NUCLEOTIDE SEQUENCE [LARGE SCALE GENOMIC DNA]</scope>
    <source>
        <strain evidence="9 10">CCGE525</strain>
        <plasmid evidence="10">prccge525c</plasmid>
    </source>
</reference>
<protein>
    <recommendedName>
        <fullName evidence="6">HTH-type transcriptional regulator TtuA</fullName>
    </recommendedName>
    <alternativeName>
        <fullName evidence="7">Tartrate utilization transcriptional regulator</fullName>
    </alternativeName>
</protein>
<dbReference type="OrthoDB" id="9813056at2"/>
<dbReference type="CDD" id="cd08422">
    <property type="entry name" value="PBP2_CrgA_like"/>
    <property type="match status" value="1"/>
</dbReference>
<dbReference type="Gene3D" id="3.40.190.290">
    <property type="match status" value="1"/>
</dbReference>
<comment type="function">
    <text evidence="5">Transcriptional regulator of the ttuABCDE tartrate utilization operon.</text>
</comment>
<keyword evidence="3" id="KW-0238">DNA-binding</keyword>
<dbReference type="Proteomes" id="UP000282195">
    <property type="component" value="Plasmid pRCCGE525c"/>
</dbReference>
<sequence>MDMLSAMRIFTRVVERGSLSAAARDLGLGQPTVSERVEKLEKHLSARLLYRTTRSVQATDAGARFYDYAKRAIEAAEEAEASVASAETSLTGTFRIAAPHGLGEMTLPRLLIEFQRLHPALAIDVTLNDRFVDPTTEGVDLSIRIGEIGSGNFIARRLGTMRRLLLAAPGYVKRQGLPCEPADLAAHPFIRFAGFAADERLHLSGPDGGPVEVPIRTAWRVNHWRPLMEAVLAERGIGSLFAAVCGQEIAEGRLVPVLPSYEFRRVDVHAIYPPGPRPTARTKAFLTLLGERAGALLGHDAGPLSPSNPE</sequence>
<evidence type="ECO:0000256" key="7">
    <source>
        <dbReference type="ARBA" id="ARBA00083243"/>
    </source>
</evidence>
<dbReference type="GO" id="GO:0003677">
    <property type="term" value="F:DNA binding"/>
    <property type="evidence" value="ECO:0007669"/>
    <property type="project" value="UniProtKB-KW"/>
</dbReference>
<evidence type="ECO:0000313" key="10">
    <source>
        <dbReference type="Proteomes" id="UP000282195"/>
    </source>
</evidence>
<geneLocation type="plasmid" evidence="10">
    <name>prccge525c</name>
</geneLocation>
<dbReference type="KEGG" id="rjg:CCGE525_26490"/>
<evidence type="ECO:0000256" key="4">
    <source>
        <dbReference type="ARBA" id="ARBA00023163"/>
    </source>
</evidence>
<accession>A0A387FYP5</accession>
<dbReference type="PANTHER" id="PTHR30537">
    <property type="entry name" value="HTH-TYPE TRANSCRIPTIONAL REGULATOR"/>
    <property type="match status" value="1"/>
</dbReference>
<dbReference type="Pfam" id="PF03466">
    <property type="entry name" value="LysR_substrate"/>
    <property type="match status" value="1"/>
</dbReference>
<comment type="similarity">
    <text evidence="1">Belongs to the LysR transcriptional regulatory family.</text>
</comment>
<dbReference type="SUPFAM" id="SSF46785">
    <property type="entry name" value="Winged helix' DNA-binding domain"/>
    <property type="match status" value="1"/>
</dbReference>
<dbReference type="Pfam" id="PF00126">
    <property type="entry name" value="HTH_1"/>
    <property type="match status" value="1"/>
</dbReference>
<dbReference type="GO" id="GO:0003700">
    <property type="term" value="F:DNA-binding transcription factor activity"/>
    <property type="evidence" value="ECO:0007669"/>
    <property type="project" value="InterPro"/>
</dbReference>
<dbReference type="PROSITE" id="PS50931">
    <property type="entry name" value="HTH_LYSR"/>
    <property type="match status" value="1"/>
</dbReference>
<evidence type="ECO:0000313" key="9">
    <source>
        <dbReference type="EMBL" id="AYG62345.1"/>
    </source>
</evidence>
<keyword evidence="10" id="KW-1185">Reference proteome</keyword>
<dbReference type="Gene3D" id="1.10.10.10">
    <property type="entry name" value="Winged helix-like DNA-binding domain superfamily/Winged helix DNA-binding domain"/>
    <property type="match status" value="1"/>
</dbReference>
<dbReference type="AlphaFoldDB" id="A0A387FYP5"/>
<name>A0A387FYP5_9HYPH</name>
<dbReference type="PRINTS" id="PR00039">
    <property type="entry name" value="HTHLYSR"/>
</dbReference>
<feature type="domain" description="HTH lysR-type" evidence="8">
    <location>
        <begin position="1"/>
        <end position="59"/>
    </location>
</feature>
<dbReference type="InterPro" id="IPR058163">
    <property type="entry name" value="LysR-type_TF_proteobact-type"/>
</dbReference>
<dbReference type="FunFam" id="1.10.10.10:FF:000001">
    <property type="entry name" value="LysR family transcriptional regulator"/>
    <property type="match status" value="1"/>
</dbReference>
<dbReference type="InterPro" id="IPR036390">
    <property type="entry name" value="WH_DNA-bd_sf"/>
</dbReference>
<dbReference type="InterPro" id="IPR036388">
    <property type="entry name" value="WH-like_DNA-bd_sf"/>
</dbReference>